<dbReference type="SUPFAM" id="SSF54211">
    <property type="entry name" value="Ribosomal protein S5 domain 2-like"/>
    <property type="match status" value="1"/>
</dbReference>
<gene>
    <name evidence="2" type="ORF">UFOPK1766_00436</name>
</gene>
<dbReference type="PANTHER" id="PTHR10046">
    <property type="entry name" value="ATP DEPENDENT LON PROTEASE FAMILY MEMBER"/>
    <property type="match status" value="1"/>
</dbReference>
<organism evidence="2">
    <name type="scientific">freshwater metagenome</name>
    <dbReference type="NCBI Taxonomy" id="449393"/>
    <lineage>
        <taxon>unclassified sequences</taxon>
        <taxon>metagenomes</taxon>
        <taxon>ecological metagenomes</taxon>
    </lineage>
</organism>
<dbReference type="GO" id="GO:0006508">
    <property type="term" value="P:proteolysis"/>
    <property type="evidence" value="ECO:0007669"/>
    <property type="project" value="InterPro"/>
</dbReference>
<dbReference type="GO" id="GO:0030163">
    <property type="term" value="P:protein catabolic process"/>
    <property type="evidence" value="ECO:0007669"/>
    <property type="project" value="InterPro"/>
</dbReference>
<reference evidence="2" key="1">
    <citation type="submission" date="2020-05" db="EMBL/GenBank/DDBJ databases">
        <authorList>
            <person name="Chiriac C."/>
            <person name="Salcher M."/>
            <person name="Ghai R."/>
            <person name="Kavagutti S V."/>
        </authorList>
    </citation>
    <scope>NUCLEOTIDE SEQUENCE</scope>
</reference>
<feature type="domain" description="PDZ" evidence="1">
    <location>
        <begin position="130"/>
        <end position="196"/>
    </location>
</feature>
<dbReference type="SMART" id="SM00228">
    <property type="entry name" value="PDZ"/>
    <property type="match status" value="1"/>
</dbReference>
<dbReference type="SUPFAM" id="SSF50156">
    <property type="entry name" value="PDZ domain-like"/>
    <property type="match status" value="1"/>
</dbReference>
<dbReference type="InterPro" id="IPR014721">
    <property type="entry name" value="Ribsml_uS5_D2-typ_fold_subgr"/>
</dbReference>
<dbReference type="Gene3D" id="3.30.230.10">
    <property type="match status" value="1"/>
</dbReference>
<dbReference type="EMBL" id="CAEZTW010000057">
    <property type="protein sequence ID" value="CAB4580628.1"/>
    <property type="molecule type" value="Genomic_DNA"/>
</dbReference>
<dbReference type="AlphaFoldDB" id="A0A6J6F716"/>
<evidence type="ECO:0000259" key="1">
    <source>
        <dbReference type="SMART" id="SM00228"/>
    </source>
</evidence>
<dbReference type="GO" id="GO:0004252">
    <property type="term" value="F:serine-type endopeptidase activity"/>
    <property type="evidence" value="ECO:0007669"/>
    <property type="project" value="InterPro"/>
</dbReference>
<dbReference type="GO" id="GO:0005524">
    <property type="term" value="F:ATP binding"/>
    <property type="evidence" value="ECO:0007669"/>
    <property type="project" value="InterPro"/>
</dbReference>
<dbReference type="GO" id="GO:0004176">
    <property type="term" value="F:ATP-dependent peptidase activity"/>
    <property type="evidence" value="ECO:0007669"/>
    <property type="project" value="InterPro"/>
</dbReference>
<name>A0A6J6F716_9ZZZZ</name>
<dbReference type="InterPro" id="IPR036034">
    <property type="entry name" value="PDZ_sf"/>
</dbReference>
<dbReference type="Pfam" id="PF05362">
    <property type="entry name" value="Lon_C"/>
    <property type="match status" value="1"/>
</dbReference>
<dbReference type="Pfam" id="PF13180">
    <property type="entry name" value="PDZ_2"/>
    <property type="match status" value="1"/>
</dbReference>
<evidence type="ECO:0000313" key="2">
    <source>
        <dbReference type="EMBL" id="CAB4580628.1"/>
    </source>
</evidence>
<accession>A0A6J6F716</accession>
<proteinExistence type="predicted"/>
<dbReference type="InterPro" id="IPR008269">
    <property type="entry name" value="Lon_proteolytic"/>
</dbReference>
<protein>
    <submittedName>
        <fullName evidence="2">Unannotated protein</fullName>
    </submittedName>
</protein>
<dbReference type="InterPro" id="IPR020568">
    <property type="entry name" value="Ribosomal_Su5_D2-typ_SF"/>
</dbReference>
<sequence length="353" mass="37530">MRSLLPTRGYVPKPTKAMLTLLILGSLFLPAPFVMLAPGDPQNVLGSAIKISGTDTYPTTGKLSVTAVMITDPDSYITAFDIFYGWVDKNRAILPREQVYPKGETAAESVREGAAEMSSSQINATAAALSYLGYQIPSKLVVVGVSEQSNAHKVILLKDQILSIDKIKLNNTTDVLRYLEDKKAGEVVSVEINRSGVGVVIKEIALSPRPDGSAFIGINIQEQFDFPFDVKIKLDETGGPSGGLIFALGIVEKLTQADLIRSRNIAGTGTITTDGLVGPIGGIAEKIIGAKNDGVDLFFTPINNCQDINNPDQIGAGKGGKSMKIVPVATLAEAIEVLKLPENAKLPSCKSYA</sequence>
<dbReference type="InterPro" id="IPR001478">
    <property type="entry name" value="PDZ"/>
</dbReference>
<dbReference type="InterPro" id="IPR027065">
    <property type="entry name" value="Lon_Prtase"/>
</dbReference>